<dbReference type="PROSITE" id="PS51186">
    <property type="entry name" value="GNAT"/>
    <property type="match status" value="1"/>
</dbReference>
<dbReference type="Gene3D" id="3.40.630.30">
    <property type="match status" value="1"/>
</dbReference>
<evidence type="ECO:0000313" key="4">
    <source>
        <dbReference type="EMBL" id="MDT0321422.1"/>
    </source>
</evidence>
<evidence type="ECO:0000313" key="5">
    <source>
        <dbReference type="Proteomes" id="UP001183420"/>
    </source>
</evidence>
<sequence>MTSTAPAPRLAPLPYTHPYAQRLLQRLYAEQLDLYGFADDPNDTSADDYVPPNGLFVIASLDHTPVACGGWRRRTSTTAEIKRMYATPEVRGLGLGHCILTHLEHHAATVGMRQMLLETGLRNTAALRLYTRTGYRPTKPYVPGRDPQVNRALHKPLIRLRPTMPLSTFDR</sequence>
<dbReference type="EMBL" id="JAVREM010000040">
    <property type="protein sequence ID" value="MDT0321422.1"/>
    <property type="molecule type" value="Genomic_DNA"/>
</dbReference>
<dbReference type="CDD" id="cd04301">
    <property type="entry name" value="NAT_SF"/>
    <property type="match status" value="1"/>
</dbReference>
<keyword evidence="5" id="KW-1185">Reference proteome</keyword>
<dbReference type="InterPro" id="IPR000182">
    <property type="entry name" value="GNAT_dom"/>
</dbReference>
<accession>A0ABU2LV03</accession>
<dbReference type="InterPro" id="IPR050832">
    <property type="entry name" value="Bact_Acetyltransf"/>
</dbReference>
<dbReference type="PANTHER" id="PTHR43877">
    <property type="entry name" value="AMINOALKYLPHOSPHONATE N-ACETYLTRANSFERASE-RELATED-RELATED"/>
    <property type="match status" value="1"/>
</dbReference>
<keyword evidence="2" id="KW-0012">Acyltransferase</keyword>
<keyword evidence="1" id="KW-0808">Transferase</keyword>
<name>A0ABU2LV03_9ACTN</name>
<evidence type="ECO:0000256" key="1">
    <source>
        <dbReference type="ARBA" id="ARBA00022679"/>
    </source>
</evidence>
<proteinExistence type="predicted"/>
<dbReference type="Pfam" id="PF00583">
    <property type="entry name" value="Acetyltransf_1"/>
    <property type="match status" value="1"/>
</dbReference>
<dbReference type="InterPro" id="IPR016181">
    <property type="entry name" value="Acyl_CoA_acyltransferase"/>
</dbReference>
<dbReference type="RefSeq" id="WP_311601639.1">
    <property type="nucleotide sequence ID" value="NZ_JAVREM010000040.1"/>
</dbReference>
<organism evidence="4 5">
    <name type="scientific">Streptomyces millisiae</name>
    <dbReference type="NCBI Taxonomy" id="3075542"/>
    <lineage>
        <taxon>Bacteria</taxon>
        <taxon>Bacillati</taxon>
        <taxon>Actinomycetota</taxon>
        <taxon>Actinomycetes</taxon>
        <taxon>Kitasatosporales</taxon>
        <taxon>Streptomycetaceae</taxon>
        <taxon>Streptomyces</taxon>
    </lineage>
</organism>
<dbReference type="Proteomes" id="UP001183420">
    <property type="component" value="Unassembled WGS sequence"/>
</dbReference>
<gene>
    <name evidence="4" type="ORF">RNC47_24130</name>
</gene>
<evidence type="ECO:0000259" key="3">
    <source>
        <dbReference type="PROSITE" id="PS51186"/>
    </source>
</evidence>
<dbReference type="SUPFAM" id="SSF55729">
    <property type="entry name" value="Acyl-CoA N-acyltransferases (Nat)"/>
    <property type="match status" value="1"/>
</dbReference>
<reference evidence="5" key="1">
    <citation type="submission" date="2023-07" db="EMBL/GenBank/DDBJ databases">
        <title>30 novel species of actinomycetes from the DSMZ collection.</title>
        <authorList>
            <person name="Nouioui I."/>
        </authorList>
    </citation>
    <scope>NUCLEOTIDE SEQUENCE [LARGE SCALE GENOMIC DNA]</scope>
    <source>
        <strain evidence="5">DSM 44918</strain>
    </source>
</reference>
<protein>
    <submittedName>
        <fullName evidence="4">GNAT family N-acetyltransferase</fullName>
    </submittedName>
</protein>
<feature type="domain" description="N-acetyltransferase" evidence="3">
    <location>
        <begin position="14"/>
        <end position="162"/>
    </location>
</feature>
<evidence type="ECO:0000256" key="2">
    <source>
        <dbReference type="ARBA" id="ARBA00023315"/>
    </source>
</evidence>
<dbReference type="PANTHER" id="PTHR43877:SF2">
    <property type="entry name" value="AMINOALKYLPHOSPHONATE N-ACETYLTRANSFERASE-RELATED"/>
    <property type="match status" value="1"/>
</dbReference>
<comment type="caution">
    <text evidence="4">The sequence shown here is derived from an EMBL/GenBank/DDBJ whole genome shotgun (WGS) entry which is preliminary data.</text>
</comment>